<dbReference type="InterPro" id="IPR003777">
    <property type="entry name" value="XdhC_CoxI"/>
</dbReference>
<dbReference type="Gene3D" id="3.40.50.720">
    <property type="entry name" value="NAD(P)-binding Rossmann-like Domain"/>
    <property type="match status" value="1"/>
</dbReference>
<proteinExistence type="predicted"/>
<evidence type="ECO:0008006" key="4">
    <source>
        <dbReference type="Google" id="ProtNLM"/>
    </source>
</evidence>
<reference evidence="3" key="1">
    <citation type="submission" date="2018-05" db="EMBL/GenBank/DDBJ databases">
        <authorList>
            <person name="Lanie J.A."/>
            <person name="Ng W.-L."/>
            <person name="Kazmierczak K.M."/>
            <person name="Andrzejewski T.M."/>
            <person name="Davidsen T.M."/>
            <person name="Wayne K.J."/>
            <person name="Tettelin H."/>
            <person name="Glass J.I."/>
            <person name="Rusch D."/>
            <person name="Podicherti R."/>
            <person name="Tsui H.-C.T."/>
            <person name="Winkler M.E."/>
        </authorList>
    </citation>
    <scope>NUCLEOTIDE SEQUENCE</scope>
</reference>
<dbReference type="InterPro" id="IPR052698">
    <property type="entry name" value="MoCofactor_Util/Proc"/>
</dbReference>
<gene>
    <name evidence="3" type="ORF">METZ01_LOCUS58989</name>
</gene>
<dbReference type="PANTHER" id="PTHR30388">
    <property type="entry name" value="ALDEHYDE OXIDOREDUCTASE MOLYBDENUM COFACTOR ASSEMBLY PROTEIN"/>
    <property type="match status" value="1"/>
</dbReference>
<evidence type="ECO:0000313" key="3">
    <source>
        <dbReference type="EMBL" id="SVA06135.1"/>
    </source>
</evidence>
<protein>
    <recommendedName>
        <fullName evidence="4">XdhC/CoxI family protein</fullName>
    </recommendedName>
</protein>
<dbReference type="AlphaFoldDB" id="A0A381SQ08"/>
<feature type="domain" description="XdhC- CoxI" evidence="1">
    <location>
        <begin position="13"/>
        <end position="80"/>
    </location>
</feature>
<accession>A0A381SQ08</accession>
<evidence type="ECO:0000259" key="2">
    <source>
        <dbReference type="Pfam" id="PF13478"/>
    </source>
</evidence>
<sequence>MSIRQTIRSFEAWQNAGESMVLATVYETVGSTYTKAGHQIVIAANGDYQGLVSGGCLEGDLADRAGFVLASGRPEAVTYDMRDEADDLWGLGVGCNGLIRVFLQPLSATENYQPFAGISERLLANRPAAVAIVIESDNPRILAGATLIWEPSHTECWHVVGKEIAEIMASQCEVVYGSGKAHCETEKDGLLVLYAPVSTVPSLLVLGAGLDSVPVVNLAAELGWLVTIADHRPAYLEKGIFSQADQVMLVDPQVLDVELDLSKFDAIIIMSHHLATDKIYLRKVSKIKAAYLGVLGPEARRDRMLDELGDVGEGLKGRIRGPVGLDIGADSPESIALALLAEIQATINGGTGGILTKN</sequence>
<name>A0A381SQ08_9ZZZZ</name>
<evidence type="ECO:0000259" key="1">
    <source>
        <dbReference type="Pfam" id="PF02625"/>
    </source>
</evidence>
<dbReference type="PANTHER" id="PTHR30388:SF6">
    <property type="entry name" value="XANTHINE DEHYDROGENASE SUBUNIT A-RELATED"/>
    <property type="match status" value="1"/>
</dbReference>
<organism evidence="3">
    <name type="scientific">marine metagenome</name>
    <dbReference type="NCBI Taxonomy" id="408172"/>
    <lineage>
        <taxon>unclassified sequences</taxon>
        <taxon>metagenomes</taxon>
        <taxon>ecological metagenomes</taxon>
    </lineage>
</organism>
<feature type="domain" description="XdhC Rossmann" evidence="2">
    <location>
        <begin position="203"/>
        <end position="343"/>
    </location>
</feature>
<dbReference type="Pfam" id="PF02625">
    <property type="entry name" value="XdhC_CoxI"/>
    <property type="match status" value="1"/>
</dbReference>
<dbReference type="EMBL" id="UINC01003415">
    <property type="protein sequence ID" value="SVA06135.1"/>
    <property type="molecule type" value="Genomic_DNA"/>
</dbReference>
<dbReference type="InterPro" id="IPR027051">
    <property type="entry name" value="XdhC_Rossmann_dom"/>
</dbReference>
<dbReference type="Pfam" id="PF13478">
    <property type="entry name" value="XdhC_C"/>
    <property type="match status" value="1"/>
</dbReference>